<protein>
    <submittedName>
        <fullName evidence="6">LysR family transcriptional regulator</fullName>
    </submittedName>
</protein>
<dbReference type="Pfam" id="PF00126">
    <property type="entry name" value="HTH_1"/>
    <property type="match status" value="1"/>
</dbReference>
<dbReference type="RefSeq" id="WP_182153229.1">
    <property type="nucleotide sequence ID" value="NZ_JACEZU010000004.1"/>
</dbReference>
<name>A0A7W2F951_9BURK</name>
<comment type="similarity">
    <text evidence="1">Belongs to the LysR transcriptional regulatory family.</text>
</comment>
<evidence type="ECO:0000313" key="6">
    <source>
        <dbReference type="EMBL" id="MBA5687380.1"/>
    </source>
</evidence>
<accession>A0A7W2F951</accession>
<dbReference type="Proteomes" id="UP000573499">
    <property type="component" value="Unassembled WGS sequence"/>
</dbReference>
<reference evidence="6 7" key="1">
    <citation type="submission" date="2020-07" db="EMBL/GenBank/DDBJ databases">
        <title>Novel species isolated from subtropical streams in China.</title>
        <authorList>
            <person name="Lu H."/>
        </authorList>
    </citation>
    <scope>NUCLEOTIDE SEQUENCE [LARGE SCALE GENOMIC DNA]</scope>
    <source>
        <strain evidence="6 7">LX47W</strain>
    </source>
</reference>
<dbReference type="InterPro" id="IPR036388">
    <property type="entry name" value="WH-like_DNA-bd_sf"/>
</dbReference>
<keyword evidence="2" id="KW-0805">Transcription regulation</keyword>
<dbReference type="Gene3D" id="3.40.190.290">
    <property type="match status" value="1"/>
</dbReference>
<dbReference type="PROSITE" id="PS50931">
    <property type="entry name" value="HTH_LYSR"/>
    <property type="match status" value="1"/>
</dbReference>
<dbReference type="PANTHER" id="PTHR30126">
    <property type="entry name" value="HTH-TYPE TRANSCRIPTIONAL REGULATOR"/>
    <property type="match status" value="1"/>
</dbReference>
<dbReference type="PANTHER" id="PTHR30126:SF88">
    <property type="entry name" value="TRANSCRIPTIONAL REGULATOR-RELATED"/>
    <property type="match status" value="1"/>
</dbReference>
<dbReference type="InterPro" id="IPR005119">
    <property type="entry name" value="LysR_subst-bd"/>
</dbReference>
<dbReference type="Pfam" id="PF03466">
    <property type="entry name" value="LysR_substrate"/>
    <property type="match status" value="1"/>
</dbReference>
<dbReference type="FunFam" id="1.10.10.10:FF:000001">
    <property type="entry name" value="LysR family transcriptional regulator"/>
    <property type="match status" value="1"/>
</dbReference>
<dbReference type="SUPFAM" id="SSF46785">
    <property type="entry name" value="Winged helix' DNA-binding domain"/>
    <property type="match status" value="1"/>
</dbReference>
<sequence length="293" mass="32214">MPEPTILQLQCFVALAEQGSFAAAAERLHRTHPTVHAAIKALEQQLGLVLLDRGGYRVTLTPEGATFLTRAQLFLREYAELRRGALQLAHGEEPELRIVVGDLCPLPATMALLAPFFSARPGTRLTLLSDAISGPWERLARAECDLILHHRDQPSPRYESLPLYVVELVPVAAPGFIRAIGSEAPGPQQLRGHMQCVIRDSSSSPEDANYHLLDGARTCSVPDQAMKRELLVQGMAWGHMPLHLVAEDLATGRLLSLENEHLPATSLSHYATRRRDAAHGPVARALWEHLNTT</sequence>
<keyword evidence="4" id="KW-0804">Transcription</keyword>
<dbReference type="EMBL" id="JACEZU010000004">
    <property type="protein sequence ID" value="MBA5687380.1"/>
    <property type="molecule type" value="Genomic_DNA"/>
</dbReference>
<evidence type="ECO:0000256" key="2">
    <source>
        <dbReference type="ARBA" id="ARBA00023015"/>
    </source>
</evidence>
<evidence type="ECO:0000313" key="7">
    <source>
        <dbReference type="Proteomes" id="UP000573499"/>
    </source>
</evidence>
<dbReference type="GO" id="GO:0003700">
    <property type="term" value="F:DNA-binding transcription factor activity"/>
    <property type="evidence" value="ECO:0007669"/>
    <property type="project" value="InterPro"/>
</dbReference>
<dbReference type="AlphaFoldDB" id="A0A7W2F951"/>
<keyword evidence="3" id="KW-0238">DNA-binding</keyword>
<organism evidence="6 7">
    <name type="scientific">Rugamonas apoptosis</name>
    <dbReference type="NCBI Taxonomy" id="2758570"/>
    <lineage>
        <taxon>Bacteria</taxon>
        <taxon>Pseudomonadati</taxon>
        <taxon>Pseudomonadota</taxon>
        <taxon>Betaproteobacteria</taxon>
        <taxon>Burkholderiales</taxon>
        <taxon>Oxalobacteraceae</taxon>
        <taxon>Telluria group</taxon>
        <taxon>Rugamonas</taxon>
    </lineage>
</organism>
<dbReference type="GO" id="GO:0000976">
    <property type="term" value="F:transcription cis-regulatory region binding"/>
    <property type="evidence" value="ECO:0007669"/>
    <property type="project" value="TreeGrafter"/>
</dbReference>
<evidence type="ECO:0000256" key="1">
    <source>
        <dbReference type="ARBA" id="ARBA00009437"/>
    </source>
</evidence>
<keyword evidence="7" id="KW-1185">Reference proteome</keyword>
<evidence type="ECO:0000256" key="4">
    <source>
        <dbReference type="ARBA" id="ARBA00023163"/>
    </source>
</evidence>
<dbReference type="InterPro" id="IPR000847">
    <property type="entry name" value="LysR_HTH_N"/>
</dbReference>
<dbReference type="SUPFAM" id="SSF53850">
    <property type="entry name" value="Periplasmic binding protein-like II"/>
    <property type="match status" value="1"/>
</dbReference>
<evidence type="ECO:0000259" key="5">
    <source>
        <dbReference type="PROSITE" id="PS50931"/>
    </source>
</evidence>
<evidence type="ECO:0000256" key="3">
    <source>
        <dbReference type="ARBA" id="ARBA00023125"/>
    </source>
</evidence>
<gene>
    <name evidence="6" type="ORF">H3H39_10015</name>
</gene>
<comment type="caution">
    <text evidence="6">The sequence shown here is derived from an EMBL/GenBank/DDBJ whole genome shotgun (WGS) entry which is preliminary data.</text>
</comment>
<dbReference type="Gene3D" id="1.10.10.10">
    <property type="entry name" value="Winged helix-like DNA-binding domain superfamily/Winged helix DNA-binding domain"/>
    <property type="match status" value="1"/>
</dbReference>
<proteinExistence type="inferred from homology"/>
<dbReference type="InterPro" id="IPR036390">
    <property type="entry name" value="WH_DNA-bd_sf"/>
</dbReference>
<feature type="domain" description="HTH lysR-type" evidence="5">
    <location>
        <begin position="4"/>
        <end position="61"/>
    </location>
</feature>